<comment type="subcellular location">
    <subcellularLocation>
        <location evidence="8">Cell membrane</location>
        <topology evidence="8">Multi-pass membrane protein</topology>
    </subcellularLocation>
    <subcellularLocation>
        <location evidence="1">Membrane</location>
        <topology evidence="1">Multi-pass membrane protein</topology>
    </subcellularLocation>
</comment>
<dbReference type="Gene3D" id="1.10.3430.10">
    <property type="entry name" value="Ammonium transporter AmtB like domains"/>
    <property type="match status" value="1"/>
</dbReference>
<organism evidence="11 12">
    <name type="scientific">Chelativorans composti</name>
    <dbReference type="NCBI Taxonomy" id="768533"/>
    <lineage>
        <taxon>Bacteria</taxon>
        <taxon>Pseudomonadati</taxon>
        <taxon>Pseudomonadota</taxon>
        <taxon>Alphaproteobacteria</taxon>
        <taxon>Hyphomicrobiales</taxon>
        <taxon>Phyllobacteriaceae</taxon>
        <taxon>Chelativorans</taxon>
    </lineage>
</organism>
<dbReference type="EMBL" id="JBHUIR010000021">
    <property type="protein sequence ID" value="MFD2259563.1"/>
    <property type="molecule type" value="Genomic_DNA"/>
</dbReference>
<feature type="chain" id="PRO_5045655048" description="Ammonium transporter" evidence="9">
    <location>
        <begin position="31"/>
        <end position="456"/>
    </location>
</feature>
<feature type="transmembrane region" description="Helical" evidence="8">
    <location>
        <begin position="204"/>
        <end position="231"/>
    </location>
</feature>
<keyword evidence="12" id="KW-1185">Reference proteome</keyword>
<feature type="transmembrane region" description="Helical" evidence="8">
    <location>
        <begin position="309"/>
        <end position="326"/>
    </location>
</feature>
<comment type="similarity">
    <text evidence="2 8">Belongs to the ammonia transporter channel (TC 1.A.11.2) family.</text>
</comment>
<feature type="signal peptide" evidence="9">
    <location>
        <begin position="1"/>
        <end position="30"/>
    </location>
</feature>
<evidence type="ECO:0000256" key="7">
    <source>
        <dbReference type="ARBA" id="ARBA00023177"/>
    </source>
</evidence>
<feature type="transmembrane region" description="Helical" evidence="8">
    <location>
        <begin position="87"/>
        <end position="105"/>
    </location>
</feature>
<reference evidence="12" key="1">
    <citation type="journal article" date="2019" name="Int. J. Syst. Evol. Microbiol.">
        <title>The Global Catalogue of Microorganisms (GCM) 10K type strain sequencing project: providing services to taxonomists for standard genome sequencing and annotation.</title>
        <authorList>
            <consortium name="The Broad Institute Genomics Platform"/>
            <consortium name="The Broad Institute Genome Sequencing Center for Infectious Disease"/>
            <person name="Wu L."/>
            <person name="Ma J."/>
        </authorList>
    </citation>
    <scope>NUCLEOTIDE SEQUENCE [LARGE SCALE GENOMIC DNA]</scope>
    <source>
        <strain evidence="12">KCTC 23707</strain>
    </source>
</reference>
<accession>A0ABW5DGB1</accession>
<evidence type="ECO:0000256" key="2">
    <source>
        <dbReference type="ARBA" id="ARBA00005887"/>
    </source>
</evidence>
<keyword evidence="4 8" id="KW-0812">Transmembrane</keyword>
<proteinExistence type="inferred from homology"/>
<name>A0ABW5DGB1_9HYPH</name>
<feature type="transmembrane region" description="Helical" evidence="8">
    <location>
        <begin position="365"/>
        <end position="390"/>
    </location>
</feature>
<dbReference type="InterPro" id="IPR024041">
    <property type="entry name" value="NH4_transpt_AmtB-like_dom"/>
</dbReference>
<feature type="transmembrane region" description="Helical" evidence="8">
    <location>
        <begin position="177"/>
        <end position="198"/>
    </location>
</feature>
<dbReference type="InterPro" id="IPR029020">
    <property type="entry name" value="Ammonium/urea_transptr"/>
</dbReference>
<evidence type="ECO:0000256" key="3">
    <source>
        <dbReference type="ARBA" id="ARBA00022448"/>
    </source>
</evidence>
<feature type="transmembrane region" description="Helical" evidence="8">
    <location>
        <begin position="332"/>
        <end position="353"/>
    </location>
</feature>
<dbReference type="Pfam" id="PF00909">
    <property type="entry name" value="Ammonium_transp"/>
    <property type="match status" value="1"/>
</dbReference>
<keyword evidence="5 8" id="KW-1133">Transmembrane helix</keyword>
<sequence length="456" mass="47082">MSVPRSLSAALGSGLAALAGSLIAAGSAFAQEAAVEVTETVTEVAPVIDKGDVAWMMTATALVLFMTLPGLALFYGGLVRAKNMLSVLMQCTTIAALAMVIWVVYGYSFAFGGSDSAFFGGFAKVFLSGVTLDTTASTFTDGVVLPEYVFICFQMTFAVITPALIVGGFAERIKFSAVMLFVALWLTVVYFPVAHMVWDGAGYLFNLGAIDFAGGTVVHINAGIAALVGAIMVGKRIGYGKEVLAPHSMTLTMVGASILWIGWFGFNGGSNLEATAGAALAIINTFTATAGAVLAWVIIEVIHRGKASMLGAVSGVVAGLVAVTPACGTVGPIGAIVLGAIASLGCYYFVAVVKIKAGYDDSLDVFGIHGIGGIIGAIGTGIFTAPWLGGTGGEDFSIASQVWIQIVAVVITIIWCGIISAILYKVVDLIVGLRPTPEDERQGLDLSEHGEAAYHY</sequence>
<feature type="transmembrane region" description="Helical" evidence="8">
    <location>
        <begin position="54"/>
        <end position="75"/>
    </location>
</feature>
<keyword evidence="6 8" id="KW-0472">Membrane</keyword>
<feature type="transmembrane region" description="Helical" evidence="8">
    <location>
        <begin position="402"/>
        <end position="424"/>
    </location>
</feature>
<dbReference type="InterPro" id="IPR001905">
    <property type="entry name" value="Ammonium_transpt"/>
</dbReference>
<comment type="caution">
    <text evidence="11">The sequence shown here is derived from an EMBL/GenBank/DDBJ whole genome shotgun (WGS) entry which is preliminary data.</text>
</comment>
<evidence type="ECO:0000256" key="1">
    <source>
        <dbReference type="ARBA" id="ARBA00004141"/>
    </source>
</evidence>
<evidence type="ECO:0000313" key="12">
    <source>
        <dbReference type="Proteomes" id="UP001597373"/>
    </source>
</evidence>
<evidence type="ECO:0000256" key="8">
    <source>
        <dbReference type="RuleBase" id="RU362002"/>
    </source>
</evidence>
<dbReference type="PANTHER" id="PTHR43029">
    <property type="entry name" value="AMMONIUM TRANSPORTER MEP2"/>
    <property type="match status" value="1"/>
</dbReference>
<dbReference type="InterPro" id="IPR018047">
    <property type="entry name" value="Ammonium_transpt_CS"/>
</dbReference>
<feature type="transmembrane region" description="Helical" evidence="8">
    <location>
        <begin position="278"/>
        <end position="302"/>
    </location>
</feature>
<dbReference type="PROSITE" id="PS01219">
    <property type="entry name" value="AMMONIUM_TRANSP"/>
    <property type="match status" value="1"/>
</dbReference>
<feature type="transmembrane region" description="Helical" evidence="8">
    <location>
        <begin position="243"/>
        <end position="266"/>
    </location>
</feature>
<dbReference type="RefSeq" id="WP_345099022.1">
    <property type="nucleotide sequence ID" value="NZ_BAABGS010000020.1"/>
</dbReference>
<evidence type="ECO:0000256" key="4">
    <source>
        <dbReference type="ARBA" id="ARBA00022692"/>
    </source>
</evidence>
<keyword evidence="9" id="KW-0732">Signal</keyword>
<evidence type="ECO:0000256" key="5">
    <source>
        <dbReference type="ARBA" id="ARBA00022989"/>
    </source>
</evidence>
<gene>
    <name evidence="11" type="ORF">ACFSMZ_07265</name>
</gene>
<evidence type="ECO:0000313" key="11">
    <source>
        <dbReference type="EMBL" id="MFD2259563.1"/>
    </source>
</evidence>
<feature type="domain" description="Ammonium transporter AmtB-like" evidence="10">
    <location>
        <begin position="54"/>
        <end position="454"/>
    </location>
</feature>
<feature type="transmembrane region" description="Helical" evidence="8">
    <location>
        <begin position="148"/>
        <end position="170"/>
    </location>
</feature>
<dbReference type="SUPFAM" id="SSF111352">
    <property type="entry name" value="Ammonium transporter"/>
    <property type="match status" value="1"/>
</dbReference>
<keyword evidence="7 8" id="KW-0924">Ammonia transport</keyword>
<dbReference type="Proteomes" id="UP001597373">
    <property type="component" value="Unassembled WGS sequence"/>
</dbReference>
<evidence type="ECO:0000259" key="10">
    <source>
        <dbReference type="Pfam" id="PF00909"/>
    </source>
</evidence>
<keyword evidence="3 8" id="KW-0813">Transport</keyword>
<evidence type="ECO:0000256" key="6">
    <source>
        <dbReference type="ARBA" id="ARBA00023136"/>
    </source>
</evidence>
<dbReference type="PANTHER" id="PTHR43029:SF10">
    <property type="entry name" value="AMMONIUM TRANSPORTER MEP2"/>
    <property type="match status" value="1"/>
</dbReference>
<evidence type="ECO:0000256" key="9">
    <source>
        <dbReference type="SAM" id="SignalP"/>
    </source>
</evidence>
<dbReference type="NCBIfam" id="TIGR00836">
    <property type="entry name" value="amt"/>
    <property type="match status" value="1"/>
</dbReference>
<protein>
    <recommendedName>
        <fullName evidence="8">Ammonium transporter</fullName>
    </recommendedName>
</protein>